<reference evidence="4 5" key="1">
    <citation type="submission" date="2019-06" db="EMBL/GenBank/DDBJ databases">
        <title>Genome sequence of Rhodobacteraceae bacterium D4M1.</title>
        <authorList>
            <person name="Cao J."/>
        </authorList>
    </citation>
    <scope>NUCLEOTIDE SEQUENCE [LARGE SCALE GENOMIC DNA]</scope>
    <source>
        <strain evidence="4 5">D4M1</strain>
    </source>
</reference>
<dbReference type="Gene3D" id="3.40.50.300">
    <property type="entry name" value="P-loop containing nucleotide triphosphate hydrolases"/>
    <property type="match status" value="1"/>
</dbReference>
<dbReference type="EMBL" id="CP040818">
    <property type="protein sequence ID" value="QDL91370.1"/>
    <property type="molecule type" value="Genomic_DNA"/>
</dbReference>
<protein>
    <recommendedName>
        <fullName evidence="1">Cobaltochelatase subunit CobS</fullName>
        <ecNumber evidence="1">6.6.1.2</ecNumber>
    </recommendedName>
</protein>
<evidence type="ECO:0000259" key="2">
    <source>
        <dbReference type="Pfam" id="PF07728"/>
    </source>
</evidence>
<accession>A0A5B8FW02</accession>
<dbReference type="InterPro" id="IPR027417">
    <property type="entry name" value="P-loop_NTPase"/>
</dbReference>
<keyword evidence="5" id="KW-1185">Reference proteome</keyword>
<evidence type="ECO:0000313" key="5">
    <source>
        <dbReference type="Proteomes" id="UP000305888"/>
    </source>
</evidence>
<organism evidence="4 5">
    <name type="scientific">Paroceanicella profunda</name>
    <dbReference type="NCBI Taxonomy" id="2579971"/>
    <lineage>
        <taxon>Bacteria</taxon>
        <taxon>Pseudomonadati</taxon>
        <taxon>Pseudomonadota</taxon>
        <taxon>Alphaproteobacteria</taxon>
        <taxon>Rhodobacterales</taxon>
        <taxon>Paracoccaceae</taxon>
        <taxon>Paroceanicella</taxon>
    </lineage>
</organism>
<sequence>MADGAMEMAMEPTVELSVREVFGIDSDMIVKGFEEPTDRVPAKDPTYRFDHDTTLSILAGFNHNRRVMIQGYHGTGKSTHIEQVASRLNWPCVRVNLDSHISRIDLIGKDAIKLKDGVQVTEFHEGILPWALRNPVAIVFDEYDAGRPDVMFVIQRILEVDGKLTLLDQNQVITPHPYFRLFATANTVGLGDTTGLYHGTQQINQGQMDRWSLVATLNYLPHDAETEIVLSKNPSYQTEAGRKTISRMVTVADLSRSAFMNGDLSTVMSPRTVIAWAQNADIFGSVGFAFRLTFLNKCDELERSTVAEFYQRCFGEELPESAASLSLG</sequence>
<feature type="domain" description="Cobaltochelatase subunit CobS N-terminal" evidence="3">
    <location>
        <begin position="9"/>
        <end position="40"/>
    </location>
</feature>
<dbReference type="InterPro" id="IPR006537">
    <property type="entry name" value="PD_CobS"/>
</dbReference>
<dbReference type="InterPro" id="IPR011704">
    <property type="entry name" value="ATPase_dyneun-rel_AAA"/>
</dbReference>
<dbReference type="KEGG" id="ppru:FDP22_05945"/>
<dbReference type="GO" id="GO:0051116">
    <property type="term" value="F:cobaltochelatase activity"/>
    <property type="evidence" value="ECO:0007669"/>
    <property type="project" value="UniProtKB-UniRule"/>
</dbReference>
<dbReference type="InterPro" id="IPR025865">
    <property type="entry name" value="CobS_N_dom"/>
</dbReference>
<dbReference type="Proteomes" id="UP000305888">
    <property type="component" value="Chromosome"/>
</dbReference>
<dbReference type="RefSeq" id="WP_138575768.1">
    <property type="nucleotide sequence ID" value="NZ_CP040818.1"/>
</dbReference>
<dbReference type="NCBIfam" id="TIGR01650">
    <property type="entry name" value="PD_CobS"/>
    <property type="match status" value="1"/>
</dbReference>
<feature type="domain" description="ATPase dynein-related AAA" evidence="2">
    <location>
        <begin position="67"/>
        <end position="191"/>
    </location>
</feature>
<dbReference type="PANTHER" id="PTHR42759">
    <property type="entry name" value="MOXR FAMILY PROTEIN"/>
    <property type="match status" value="1"/>
</dbReference>
<evidence type="ECO:0000259" key="3">
    <source>
        <dbReference type="Pfam" id="PF12556"/>
    </source>
</evidence>
<dbReference type="Pfam" id="PF07728">
    <property type="entry name" value="AAA_5"/>
    <property type="match status" value="1"/>
</dbReference>
<evidence type="ECO:0000313" key="4">
    <source>
        <dbReference type="EMBL" id="QDL91370.1"/>
    </source>
</evidence>
<dbReference type="SUPFAM" id="SSF52540">
    <property type="entry name" value="P-loop containing nucleoside triphosphate hydrolases"/>
    <property type="match status" value="1"/>
</dbReference>
<dbReference type="PANTHER" id="PTHR42759:SF1">
    <property type="entry name" value="MAGNESIUM-CHELATASE SUBUNIT CHLD"/>
    <property type="match status" value="1"/>
</dbReference>
<dbReference type="Pfam" id="PF12556">
    <property type="entry name" value="CobS_N"/>
    <property type="match status" value="1"/>
</dbReference>
<name>A0A5B8FW02_9RHOB</name>
<dbReference type="OrthoDB" id="9772742at2"/>
<dbReference type="InterPro" id="IPR050764">
    <property type="entry name" value="CbbQ/NirQ/NorQ/GpvN"/>
</dbReference>
<dbReference type="GO" id="GO:0005524">
    <property type="term" value="F:ATP binding"/>
    <property type="evidence" value="ECO:0007669"/>
    <property type="project" value="InterPro"/>
</dbReference>
<dbReference type="GO" id="GO:0009236">
    <property type="term" value="P:cobalamin biosynthetic process"/>
    <property type="evidence" value="ECO:0007669"/>
    <property type="project" value="UniProtKB-UniRule"/>
</dbReference>
<proteinExistence type="predicted"/>
<keyword evidence="4" id="KW-0436">Ligase</keyword>
<dbReference type="GO" id="GO:0016887">
    <property type="term" value="F:ATP hydrolysis activity"/>
    <property type="evidence" value="ECO:0007669"/>
    <property type="project" value="InterPro"/>
</dbReference>
<gene>
    <name evidence="4" type="primary">cobS</name>
    <name evidence="4" type="ORF">FDP22_05945</name>
</gene>
<evidence type="ECO:0000256" key="1">
    <source>
        <dbReference type="NCBIfam" id="TIGR01650"/>
    </source>
</evidence>
<dbReference type="EC" id="6.6.1.2" evidence="1"/>
<dbReference type="AlphaFoldDB" id="A0A5B8FW02"/>